<accession>A0A3P7M3F7</accession>
<sequence length="116" mass="12904">MAIVLAVYFCMRKKGADPKCPLPINFADFNRHVKRMQSDAEAAKEYLALGNLASKQILEYHLTEDLAATVPKLNRYGNMTPCKSVLQHLPSGPIIYVPWLLLASRLKLSSDADLSS</sequence>
<organism evidence="1 2">
    <name type="scientific">Dibothriocephalus latus</name>
    <name type="common">Fish tapeworm</name>
    <name type="synonym">Diphyllobothrium latum</name>
    <dbReference type="NCBI Taxonomy" id="60516"/>
    <lineage>
        <taxon>Eukaryota</taxon>
        <taxon>Metazoa</taxon>
        <taxon>Spiralia</taxon>
        <taxon>Lophotrochozoa</taxon>
        <taxon>Platyhelminthes</taxon>
        <taxon>Cestoda</taxon>
        <taxon>Eucestoda</taxon>
        <taxon>Diphyllobothriidea</taxon>
        <taxon>Diphyllobothriidae</taxon>
        <taxon>Dibothriocephalus</taxon>
    </lineage>
</organism>
<keyword evidence="2" id="KW-1185">Reference proteome</keyword>
<gene>
    <name evidence="1" type="ORF">DILT_LOCUS12629</name>
</gene>
<dbReference type="EMBL" id="UYRU01067119">
    <property type="protein sequence ID" value="VDN16798.1"/>
    <property type="molecule type" value="Genomic_DNA"/>
</dbReference>
<reference evidence="1 2" key="1">
    <citation type="submission" date="2018-11" db="EMBL/GenBank/DDBJ databases">
        <authorList>
            <consortium name="Pathogen Informatics"/>
        </authorList>
    </citation>
    <scope>NUCLEOTIDE SEQUENCE [LARGE SCALE GENOMIC DNA]</scope>
</reference>
<dbReference type="Proteomes" id="UP000281553">
    <property type="component" value="Unassembled WGS sequence"/>
</dbReference>
<protein>
    <submittedName>
        <fullName evidence="1">Uncharacterized protein</fullName>
    </submittedName>
</protein>
<evidence type="ECO:0000313" key="1">
    <source>
        <dbReference type="EMBL" id="VDN16798.1"/>
    </source>
</evidence>
<dbReference type="AlphaFoldDB" id="A0A3P7M3F7"/>
<proteinExistence type="predicted"/>
<name>A0A3P7M3F7_DIBLA</name>
<evidence type="ECO:0000313" key="2">
    <source>
        <dbReference type="Proteomes" id="UP000281553"/>
    </source>
</evidence>